<dbReference type="PANTHER" id="PTHR11614">
    <property type="entry name" value="PHOSPHOLIPASE-RELATED"/>
    <property type="match status" value="1"/>
</dbReference>
<proteinExistence type="predicted"/>
<evidence type="ECO:0000259" key="1">
    <source>
        <dbReference type="Pfam" id="PF12146"/>
    </source>
</evidence>
<dbReference type="InterPro" id="IPR029058">
    <property type="entry name" value="AB_hydrolase_fold"/>
</dbReference>
<dbReference type="InterPro" id="IPR051044">
    <property type="entry name" value="MAG_DAG_Lipase"/>
</dbReference>
<dbReference type="InterPro" id="IPR022742">
    <property type="entry name" value="Hydrolase_4"/>
</dbReference>
<dbReference type="VEuPathDB" id="FungiDB:C5L36_0C07620"/>
<dbReference type="SUPFAM" id="SSF53474">
    <property type="entry name" value="alpha/beta-Hydrolases"/>
    <property type="match status" value="1"/>
</dbReference>
<sequence length="313" mass="35971">MTTTIPLPYTCKEIAPVETDLTLDDCVFRTYTWNASKDNWKGRVIYIHGYRDRHEFIYELAEKVAKTGFDFFYFYQRGEGETRLVNDEKGVSDDYYAYKGIDDIIEYNVGHLKKKNLPPKLHLMGHSMGGGLTLNYACHGKYKTEIKSFSATDPLILLHKDTYPGIFVELVVRAICSFKFGRYKRVKSPLRAEFMTADPVYLEYLNSITNPEGLDGAFVETRDFILRGRKLLSPEIYTQIDRNVPLLICQGEDDHICDLFGSKKFIDSLNSLPDMKNKALITYPEGKHCITMDIPAVRNKAIEDLVHFVEKNA</sequence>
<evidence type="ECO:0000313" key="5">
    <source>
        <dbReference type="Proteomes" id="UP000195871"/>
    </source>
</evidence>
<dbReference type="AlphaFoldDB" id="A0A1V2LRI5"/>
<evidence type="ECO:0000313" key="2">
    <source>
        <dbReference type="EMBL" id="ONH76030.1"/>
    </source>
</evidence>
<protein>
    <submittedName>
        <fullName evidence="2">Monoglyceride lipase</fullName>
    </submittedName>
</protein>
<gene>
    <name evidence="2" type="ORF">BOH78_1406</name>
    <name evidence="3" type="ORF">CAS74_000781</name>
</gene>
<feature type="domain" description="Serine aminopeptidase S33" evidence="1">
    <location>
        <begin position="41"/>
        <end position="293"/>
    </location>
</feature>
<name>A0A1V2LRI5_PICKU</name>
<dbReference type="EMBL" id="NHMM01000001">
    <property type="protein sequence ID" value="OUT24393.1"/>
    <property type="molecule type" value="Genomic_DNA"/>
</dbReference>
<dbReference type="Gene3D" id="3.40.50.1820">
    <property type="entry name" value="alpha/beta hydrolase"/>
    <property type="match status" value="1"/>
</dbReference>
<dbReference type="EMBL" id="MQVM01000005">
    <property type="protein sequence ID" value="ONH76030.1"/>
    <property type="molecule type" value="Genomic_DNA"/>
</dbReference>
<reference evidence="2" key="2">
    <citation type="submission" date="2017-01" db="EMBL/GenBank/DDBJ databases">
        <authorList>
            <person name="Mah S.A."/>
            <person name="Swanson W.J."/>
            <person name="Moy G.W."/>
            <person name="Vacquier V.D."/>
        </authorList>
    </citation>
    <scope>NUCLEOTIDE SEQUENCE [LARGE SCALE GENOMIC DNA]</scope>
    <source>
        <strain evidence="2">129</strain>
    </source>
</reference>
<reference evidence="4" key="1">
    <citation type="journal article" date="2017" name="Genome Announc.">
        <title>Genome sequences of Cyberlindnera fabianii 65, Pichia kudriavzevii 129, and Saccharomyces cerevisiae 131 isolated from fermented masau fruits in Zimbabwe.</title>
        <authorList>
            <person name="van Rijswijck I.M.H."/>
            <person name="Derks M.F.L."/>
            <person name="Abee T."/>
            <person name="de Ridder D."/>
            <person name="Smid E.J."/>
        </authorList>
    </citation>
    <scope>NUCLEOTIDE SEQUENCE [LARGE SCALE GENOMIC DNA]</scope>
    <source>
        <strain evidence="4">129</strain>
    </source>
</reference>
<dbReference type="Proteomes" id="UP000195871">
    <property type="component" value="Unassembled WGS sequence"/>
</dbReference>
<comment type="caution">
    <text evidence="2">The sequence shown here is derived from an EMBL/GenBank/DDBJ whole genome shotgun (WGS) entry which is preliminary data.</text>
</comment>
<dbReference type="Proteomes" id="UP000189274">
    <property type="component" value="Unassembled WGS sequence"/>
</dbReference>
<evidence type="ECO:0000313" key="4">
    <source>
        <dbReference type="Proteomes" id="UP000189274"/>
    </source>
</evidence>
<accession>A0A1V2LRI5</accession>
<evidence type="ECO:0000313" key="3">
    <source>
        <dbReference type="EMBL" id="OUT24393.1"/>
    </source>
</evidence>
<organism evidence="2 4">
    <name type="scientific">Pichia kudriavzevii</name>
    <name type="common">Yeast</name>
    <name type="synonym">Issatchenkia orientalis</name>
    <dbReference type="NCBI Taxonomy" id="4909"/>
    <lineage>
        <taxon>Eukaryota</taxon>
        <taxon>Fungi</taxon>
        <taxon>Dikarya</taxon>
        <taxon>Ascomycota</taxon>
        <taxon>Saccharomycotina</taxon>
        <taxon>Pichiomycetes</taxon>
        <taxon>Pichiales</taxon>
        <taxon>Pichiaceae</taxon>
        <taxon>Pichia</taxon>
    </lineage>
</organism>
<dbReference type="Pfam" id="PF12146">
    <property type="entry name" value="Hydrolase_4"/>
    <property type="match status" value="1"/>
</dbReference>
<reference evidence="3 5" key="3">
    <citation type="submission" date="2017-05" db="EMBL/GenBank/DDBJ databases">
        <title>The Genome Sequence of Candida krusei Ckrusei653.</title>
        <authorList>
            <person name="Cuomo C."/>
            <person name="Forche A."/>
            <person name="Young S."/>
            <person name="Abouelleil A."/>
            <person name="Cao P."/>
            <person name="Chapman S."/>
            <person name="Cusick C."/>
            <person name="Shea T."/>
            <person name="Nusbaum C."/>
            <person name="Birren B."/>
        </authorList>
    </citation>
    <scope>NUCLEOTIDE SEQUENCE [LARGE SCALE GENOMIC DNA]</scope>
    <source>
        <strain evidence="3 5">Ckrusei653</strain>
    </source>
</reference>